<dbReference type="OrthoDB" id="2293521at2"/>
<keyword evidence="4" id="KW-1185">Reference proteome</keyword>
<gene>
    <name evidence="3" type="ORF">EV379_3136</name>
</gene>
<dbReference type="AlphaFoldDB" id="A0A4Q8ARZ2"/>
<dbReference type="InterPro" id="IPR051807">
    <property type="entry name" value="Sec-metab_biosynth-assoc"/>
</dbReference>
<dbReference type="PANTHER" id="PTHR33606:SF3">
    <property type="entry name" value="PROTEIN YCII"/>
    <property type="match status" value="1"/>
</dbReference>
<dbReference type="EMBL" id="SHLC01000001">
    <property type="protein sequence ID" value="RZU66769.1"/>
    <property type="molecule type" value="Genomic_DNA"/>
</dbReference>
<protein>
    <recommendedName>
        <fullName evidence="2">YCII-related domain-containing protein</fullName>
    </recommendedName>
</protein>
<comment type="caution">
    <text evidence="3">The sequence shown here is derived from an EMBL/GenBank/DDBJ whole genome shotgun (WGS) entry which is preliminary data.</text>
</comment>
<evidence type="ECO:0000256" key="1">
    <source>
        <dbReference type="ARBA" id="ARBA00007689"/>
    </source>
</evidence>
<dbReference type="InterPro" id="IPR011008">
    <property type="entry name" value="Dimeric_a/b-barrel"/>
</dbReference>
<feature type="domain" description="YCII-related" evidence="2">
    <location>
        <begin position="6"/>
        <end position="86"/>
    </location>
</feature>
<dbReference type="NCBIfam" id="NF009508">
    <property type="entry name" value="PRK12866.1"/>
    <property type="match status" value="1"/>
</dbReference>
<name>A0A4Q8ARZ2_9MICO</name>
<sequence length="101" mass="10941">MHAVLEYSYGDDYLEIRELYRAAHLAEAWAAVERGELLLGGAVGTGPYSGLLIFQGDDAVEIARTFAESDPYVLSGVVTSWNARPWTTVVGRDAATPVRPA</sequence>
<evidence type="ECO:0000313" key="3">
    <source>
        <dbReference type="EMBL" id="RZU66769.1"/>
    </source>
</evidence>
<proteinExistence type="inferred from homology"/>
<evidence type="ECO:0000259" key="2">
    <source>
        <dbReference type="Pfam" id="PF03795"/>
    </source>
</evidence>
<dbReference type="Pfam" id="PF03795">
    <property type="entry name" value="YCII"/>
    <property type="match status" value="1"/>
</dbReference>
<reference evidence="3 4" key="1">
    <citation type="submission" date="2019-02" db="EMBL/GenBank/DDBJ databases">
        <title>Sequencing the genomes of 1000 actinobacteria strains.</title>
        <authorList>
            <person name="Klenk H.-P."/>
        </authorList>
    </citation>
    <scope>NUCLEOTIDE SEQUENCE [LARGE SCALE GENOMIC DNA]</scope>
    <source>
        <strain evidence="3 4">DSM 18319</strain>
    </source>
</reference>
<accession>A0A4Q8ARZ2</accession>
<dbReference type="InterPro" id="IPR005545">
    <property type="entry name" value="YCII"/>
</dbReference>
<comment type="similarity">
    <text evidence="1">Belongs to the YciI family.</text>
</comment>
<dbReference type="SUPFAM" id="SSF54909">
    <property type="entry name" value="Dimeric alpha+beta barrel"/>
    <property type="match status" value="1"/>
</dbReference>
<organism evidence="3 4">
    <name type="scientific">Microterricola gilva</name>
    <dbReference type="NCBI Taxonomy" id="393267"/>
    <lineage>
        <taxon>Bacteria</taxon>
        <taxon>Bacillati</taxon>
        <taxon>Actinomycetota</taxon>
        <taxon>Actinomycetes</taxon>
        <taxon>Micrococcales</taxon>
        <taxon>Microbacteriaceae</taxon>
        <taxon>Microterricola</taxon>
    </lineage>
</organism>
<dbReference type="RefSeq" id="WP_130506919.1">
    <property type="nucleotide sequence ID" value="NZ_SHLC01000001.1"/>
</dbReference>
<dbReference type="PANTHER" id="PTHR33606">
    <property type="entry name" value="PROTEIN YCII"/>
    <property type="match status" value="1"/>
</dbReference>
<evidence type="ECO:0000313" key="4">
    <source>
        <dbReference type="Proteomes" id="UP000291483"/>
    </source>
</evidence>
<dbReference type="Proteomes" id="UP000291483">
    <property type="component" value="Unassembled WGS sequence"/>
</dbReference>
<dbReference type="Gene3D" id="3.30.70.1060">
    <property type="entry name" value="Dimeric alpha+beta barrel"/>
    <property type="match status" value="1"/>
</dbReference>